<dbReference type="GO" id="GO:0016740">
    <property type="term" value="F:transferase activity"/>
    <property type="evidence" value="ECO:0007669"/>
    <property type="project" value="UniProtKB-KW"/>
</dbReference>
<sequence length="308" mass="34150">MIDEPPPQAALVAVAARYGVPPHEVAQVPGGVANHSFRLGPHLFLRVPRRGEEFLADLRKEAMVIPLARQAGVRTPAIVDFDESRTLVDSPYMVLERVPAPDLAQLDLRGDARAKALRELGRELALLHRIRRDSAGVPDGLPEDDLGDPFGEVDRMARDGYLDRGTADWLTDWFGRLGRRFPTEPEKVLLHGDVAPQNMLVDPADGTLRGVVDWGDACWAEPGMEFAKLSLFDVVTVLEGYREQSASWTDDGLEARILWYHLSWGLASAVRGRPQPDARHWTAPPVSRLLNVLRFFAASPPPRWAALS</sequence>
<keyword evidence="2" id="KW-0808">Transferase</keyword>
<dbReference type="Gene3D" id="3.90.1200.10">
    <property type="match status" value="1"/>
</dbReference>
<protein>
    <submittedName>
        <fullName evidence="2">Phosphotransferase family enzyme</fullName>
    </submittedName>
</protein>
<dbReference type="AlphaFoldDB" id="A0A561SDU7"/>
<dbReference type="PANTHER" id="PTHR21310">
    <property type="entry name" value="AMINOGLYCOSIDE PHOSPHOTRANSFERASE-RELATED-RELATED"/>
    <property type="match status" value="1"/>
</dbReference>
<dbReference type="InterPro" id="IPR011009">
    <property type="entry name" value="Kinase-like_dom_sf"/>
</dbReference>
<accession>A0A561SDU7</accession>
<comment type="caution">
    <text evidence="2">The sequence shown here is derived from an EMBL/GenBank/DDBJ whole genome shotgun (WGS) entry which is preliminary data.</text>
</comment>
<dbReference type="Proteomes" id="UP000317940">
    <property type="component" value="Unassembled WGS sequence"/>
</dbReference>
<feature type="domain" description="Aminoglycoside phosphotransferase" evidence="1">
    <location>
        <begin position="25"/>
        <end position="232"/>
    </location>
</feature>
<dbReference type="EMBL" id="VIWT01000006">
    <property type="protein sequence ID" value="TWF73042.1"/>
    <property type="molecule type" value="Genomic_DNA"/>
</dbReference>
<dbReference type="Pfam" id="PF01636">
    <property type="entry name" value="APH"/>
    <property type="match status" value="1"/>
</dbReference>
<dbReference type="SUPFAM" id="SSF56112">
    <property type="entry name" value="Protein kinase-like (PK-like)"/>
    <property type="match status" value="1"/>
</dbReference>
<evidence type="ECO:0000259" key="1">
    <source>
        <dbReference type="Pfam" id="PF01636"/>
    </source>
</evidence>
<keyword evidence="3" id="KW-1185">Reference proteome</keyword>
<evidence type="ECO:0000313" key="2">
    <source>
        <dbReference type="EMBL" id="TWF73042.1"/>
    </source>
</evidence>
<dbReference type="InterPro" id="IPR051678">
    <property type="entry name" value="AGP_Transferase"/>
</dbReference>
<dbReference type="PANTHER" id="PTHR21310:SF15">
    <property type="entry name" value="AMINOGLYCOSIDE PHOSPHOTRANSFERASE DOMAIN-CONTAINING PROTEIN"/>
    <property type="match status" value="1"/>
</dbReference>
<dbReference type="RefSeq" id="WP_170305301.1">
    <property type="nucleotide sequence ID" value="NZ_BAAAMZ010000005.1"/>
</dbReference>
<evidence type="ECO:0000313" key="3">
    <source>
        <dbReference type="Proteomes" id="UP000317940"/>
    </source>
</evidence>
<name>A0A561SDU7_9ACTN</name>
<gene>
    <name evidence="2" type="ORF">FHX73_16193</name>
</gene>
<proteinExistence type="predicted"/>
<organism evidence="2 3">
    <name type="scientific">Kitasatospora viridis</name>
    <dbReference type="NCBI Taxonomy" id="281105"/>
    <lineage>
        <taxon>Bacteria</taxon>
        <taxon>Bacillati</taxon>
        <taxon>Actinomycetota</taxon>
        <taxon>Actinomycetes</taxon>
        <taxon>Kitasatosporales</taxon>
        <taxon>Streptomycetaceae</taxon>
        <taxon>Kitasatospora</taxon>
    </lineage>
</organism>
<reference evidence="2 3" key="1">
    <citation type="submission" date="2019-06" db="EMBL/GenBank/DDBJ databases">
        <title>Sequencing the genomes of 1000 actinobacteria strains.</title>
        <authorList>
            <person name="Klenk H.-P."/>
        </authorList>
    </citation>
    <scope>NUCLEOTIDE SEQUENCE [LARGE SCALE GENOMIC DNA]</scope>
    <source>
        <strain evidence="2 3">DSM 44826</strain>
    </source>
</reference>
<dbReference type="InterPro" id="IPR002575">
    <property type="entry name" value="Aminoglycoside_PTrfase"/>
</dbReference>